<dbReference type="EMBL" id="CP026604">
    <property type="protein sequence ID" value="AWB68642.1"/>
    <property type="molecule type" value="Genomic_DNA"/>
</dbReference>
<dbReference type="PANTHER" id="PTHR36573">
    <property type="entry name" value="INTERMEMBRANE PHOSPHOLIPID TRANSPORT SYSTEM BINDING PROTEIN MLAC"/>
    <property type="match status" value="1"/>
</dbReference>
<dbReference type="Proteomes" id="UP000244441">
    <property type="component" value="Chromosome"/>
</dbReference>
<evidence type="ECO:0000313" key="2">
    <source>
        <dbReference type="EMBL" id="AWB68642.1"/>
    </source>
</evidence>
<feature type="signal peptide" evidence="1">
    <location>
        <begin position="1"/>
        <end position="27"/>
    </location>
</feature>
<name>A0A2S0VWU0_9ALTE</name>
<dbReference type="InterPro" id="IPR042245">
    <property type="entry name" value="Tgt2/MlaC_sf"/>
</dbReference>
<dbReference type="AlphaFoldDB" id="A0A2S0VWU0"/>
<proteinExistence type="predicted"/>
<dbReference type="PANTHER" id="PTHR36573:SF1">
    <property type="entry name" value="INTERMEMBRANE PHOSPHOLIPID TRANSPORT SYSTEM BINDING PROTEIN MLAC"/>
    <property type="match status" value="1"/>
</dbReference>
<keyword evidence="3" id="KW-1185">Reference proteome</keyword>
<dbReference type="RefSeq" id="WP_108604694.1">
    <property type="nucleotide sequence ID" value="NZ_CP026604.1"/>
</dbReference>
<protein>
    <recommendedName>
        <fullName evidence="4">Phospholipid transport system substrate-binding protein</fullName>
    </recommendedName>
</protein>
<evidence type="ECO:0008006" key="4">
    <source>
        <dbReference type="Google" id="ProtNLM"/>
    </source>
</evidence>
<gene>
    <name evidence="2" type="ORF">C2869_20575</name>
</gene>
<sequence>MNLVKIKKYVALTFVFVCIGISSMAQAAMEADPYILLKNVAQSAFNRFDKELDTIKQNPDHLKVIVSEELLPHIDYTYASYKVLGNKHFRKLSTEQKREFVQVFKDYMVTVYAQVFSTYRQTQSVAVEPSKDFSNLNIVVVKSKIIEPGRPDIDLYFKFRKREDKNTGAISWRAYDMDAEGISVLDTKRKEINEAIKRSGIKAVIADLKSKAEKPLVLKQQDTQ</sequence>
<dbReference type="PIRSF" id="PIRSF004649">
    <property type="entry name" value="MlaC"/>
    <property type="match status" value="1"/>
</dbReference>
<dbReference type="InterPro" id="IPR008869">
    <property type="entry name" value="MlaC/ttg2D"/>
</dbReference>
<evidence type="ECO:0000256" key="1">
    <source>
        <dbReference type="SAM" id="SignalP"/>
    </source>
</evidence>
<evidence type="ECO:0000313" key="3">
    <source>
        <dbReference type="Proteomes" id="UP000244441"/>
    </source>
</evidence>
<organism evidence="2 3">
    <name type="scientific">Saccharobesus litoralis</name>
    <dbReference type="NCBI Taxonomy" id="2172099"/>
    <lineage>
        <taxon>Bacteria</taxon>
        <taxon>Pseudomonadati</taxon>
        <taxon>Pseudomonadota</taxon>
        <taxon>Gammaproteobacteria</taxon>
        <taxon>Alteromonadales</taxon>
        <taxon>Alteromonadaceae</taxon>
        <taxon>Saccharobesus</taxon>
    </lineage>
</organism>
<dbReference type="Gene3D" id="3.10.450.710">
    <property type="entry name" value="Tgt2/MlaC"/>
    <property type="match status" value="1"/>
</dbReference>
<accession>A0A2S0VWU0</accession>
<dbReference type="Pfam" id="PF05494">
    <property type="entry name" value="MlaC"/>
    <property type="match status" value="1"/>
</dbReference>
<dbReference type="OrthoDB" id="9787053at2"/>
<reference evidence="2 3" key="1">
    <citation type="submission" date="2018-01" db="EMBL/GenBank/DDBJ databases">
        <title>Genome sequence of a Cantenovulum-like bacteria.</title>
        <authorList>
            <person name="Tan W.R."/>
            <person name="Lau N.-S."/>
            <person name="Go F."/>
            <person name="Amirul A.-A.A."/>
        </authorList>
    </citation>
    <scope>NUCLEOTIDE SEQUENCE [LARGE SCALE GENOMIC DNA]</scope>
    <source>
        <strain evidence="2 3">CCB-QB4</strain>
    </source>
</reference>
<dbReference type="KEGG" id="cate:C2869_20575"/>
<keyword evidence="1" id="KW-0732">Signal</keyword>
<feature type="chain" id="PRO_5015620840" description="Phospholipid transport system substrate-binding protein" evidence="1">
    <location>
        <begin position="28"/>
        <end position="224"/>
    </location>
</feature>